<accession>A0A6M3MET1</accession>
<sequence>MTANIDPKNALLYPEVLPEAITTTASTSGASIAAYGAFSPYVIAFNNLITNQDNAILIRLDNDSGHGALESVTGARPPQRPYEPLDILCENSLDLWAVGTGTSYAAFTMKITKLTILEKIRYGLALTPEENELSNQFEVYKQFIAGRLKLIESNQFKKIVEVAKVISPTAGSTTTIGKKINVKNGEKAVLLSIGANALGYSGPGGNDTYIVINRDVSYTTYAKLDYKAMPADGYQLPMYIPAINQMEVTVENTTALTDFPIIYRYGIADLTILEKIRWGLTNQMSTEDDVIASEYDLHKAVEAGVM</sequence>
<protein>
    <submittedName>
        <fullName evidence="1">Uncharacterized protein</fullName>
    </submittedName>
</protein>
<dbReference type="AlphaFoldDB" id="A0A6M3MET1"/>
<evidence type="ECO:0000313" key="1">
    <source>
        <dbReference type="EMBL" id="QJB03816.1"/>
    </source>
</evidence>
<reference evidence="1" key="1">
    <citation type="submission" date="2020-03" db="EMBL/GenBank/DDBJ databases">
        <title>The deep terrestrial virosphere.</title>
        <authorList>
            <person name="Holmfeldt K."/>
            <person name="Nilsson E."/>
            <person name="Simone D."/>
            <person name="Lopez-Fernandez M."/>
            <person name="Wu X."/>
            <person name="de Brujin I."/>
            <person name="Lundin D."/>
            <person name="Andersson A."/>
            <person name="Bertilsson S."/>
            <person name="Dopson M."/>
        </authorList>
    </citation>
    <scope>NUCLEOTIDE SEQUENCE</scope>
    <source>
        <strain evidence="1">MM171B00543</strain>
    </source>
</reference>
<dbReference type="EMBL" id="MT143862">
    <property type="protein sequence ID" value="QJB03816.1"/>
    <property type="molecule type" value="Genomic_DNA"/>
</dbReference>
<organism evidence="1">
    <name type="scientific">viral metagenome</name>
    <dbReference type="NCBI Taxonomy" id="1070528"/>
    <lineage>
        <taxon>unclassified sequences</taxon>
        <taxon>metagenomes</taxon>
        <taxon>organismal metagenomes</taxon>
    </lineage>
</organism>
<proteinExistence type="predicted"/>
<name>A0A6M3MET1_9ZZZZ</name>
<gene>
    <name evidence="1" type="ORF">MM171B00543_0005</name>
</gene>